<dbReference type="AlphaFoldDB" id="A0A2I0HYR9"/>
<keyword evidence="3" id="KW-1185">Reference proteome</keyword>
<dbReference type="EMBL" id="PGOL01004672">
    <property type="protein sequence ID" value="PKI36841.1"/>
    <property type="molecule type" value="Genomic_DNA"/>
</dbReference>
<proteinExistence type="predicted"/>
<evidence type="ECO:0000313" key="3">
    <source>
        <dbReference type="Proteomes" id="UP000233551"/>
    </source>
</evidence>
<evidence type="ECO:0000256" key="1">
    <source>
        <dbReference type="SAM" id="MobiDB-lite"/>
    </source>
</evidence>
<feature type="compositionally biased region" description="Basic residues" evidence="1">
    <location>
        <begin position="28"/>
        <end position="51"/>
    </location>
</feature>
<reference evidence="2 3" key="1">
    <citation type="submission" date="2017-11" db="EMBL/GenBank/DDBJ databases">
        <title>De-novo sequencing of pomegranate (Punica granatum L.) genome.</title>
        <authorList>
            <person name="Akparov Z."/>
            <person name="Amiraslanov A."/>
            <person name="Hajiyeva S."/>
            <person name="Abbasov M."/>
            <person name="Kaur K."/>
            <person name="Hamwieh A."/>
            <person name="Solovyev V."/>
            <person name="Salamov A."/>
            <person name="Braich B."/>
            <person name="Kosarev P."/>
            <person name="Mahmoud A."/>
            <person name="Hajiyev E."/>
            <person name="Babayeva S."/>
            <person name="Izzatullayeva V."/>
            <person name="Mammadov A."/>
            <person name="Mammadov A."/>
            <person name="Sharifova S."/>
            <person name="Ojaghi J."/>
            <person name="Eynullazada K."/>
            <person name="Bayramov B."/>
            <person name="Abdulazimova A."/>
            <person name="Shahmuradov I."/>
        </authorList>
    </citation>
    <scope>NUCLEOTIDE SEQUENCE [LARGE SCALE GENOMIC DNA]</scope>
    <source>
        <strain evidence="3">cv. AG2017</strain>
        <tissue evidence="2">Leaf</tissue>
    </source>
</reference>
<evidence type="ECO:0000313" key="2">
    <source>
        <dbReference type="EMBL" id="PKI36841.1"/>
    </source>
</evidence>
<gene>
    <name evidence="2" type="ORF">CRG98_042790</name>
</gene>
<feature type="region of interest" description="Disordered" evidence="1">
    <location>
        <begin position="1"/>
        <end position="52"/>
    </location>
</feature>
<comment type="caution">
    <text evidence="2">The sequence shown here is derived from an EMBL/GenBank/DDBJ whole genome shotgun (WGS) entry which is preliminary data.</text>
</comment>
<protein>
    <submittedName>
        <fullName evidence="2">Uncharacterized protein</fullName>
    </submittedName>
</protein>
<sequence length="134" mass="15478">MDWARINPKWSQPFEETGERKAIENPHSKRTKPKPKPFSKRKSAHNTHRAARTITRAQALIAGTGGNTQPKKMAIFIGEEMYRDWQTQQPMETSKDRNPPPMTHYYVEEMEEEVNTHDVQMAEEAGLIKPPPKP</sequence>
<organism evidence="2 3">
    <name type="scientific">Punica granatum</name>
    <name type="common">Pomegranate</name>
    <dbReference type="NCBI Taxonomy" id="22663"/>
    <lineage>
        <taxon>Eukaryota</taxon>
        <taxon>Viridiplantae</taxon>
        <taxon>Streptophyta</taxon>
        <taxon>Embryophyta</taxon>
        <taxon>Tracheophyta</taxon>
        <taxon>Spermatophyta</taxon>
        <taxon>Magnoliopsida</taxon>
        <taxon>eudicotyledons</taxon>
        <taxon>Gunneridae</taxon>
        <taxon>Pentapetalae</taxon>
        <taxon>rosids</taxon>
        <taxon>malvids</taxon>
        <taxon>Myrtales</taxon>
        <taxon>Lythraceae</taxon>
        <taxon>Punica</taxon>
    </lineage>
</organism>
<accession>A0A2I0HYR9</accession>
<feature type="compositionally biased region" description="Basic and acidic residues" evidence="1">
    <location>
        <begin position="17"/>
        <end position="27"/>
    </location>
</feature>
<name>A0A2I0HYR9_PUNGR</name>
<dbReference type="Proteomes" id="UP000233551">
    <property type="component" value="Unassembled WGS sequence"/>
</dbReference>